<feature type="binding site" evidence="12">
    <location>
        <begin position="7"/>
        <end position="14"/>
    </location>
    <ligand>
        <name>ATP</name>
        <dbReference type="ChEBI" id="CHEBI:30616"/>
    </ligand>
</feature>
<evidence type="ECO:0000313" key="14">
    <source>
        <dbReference type="EMBL" id="TWI29684.1"/>
    </source>
</evidence>
<evidence type="ECO:0000256" key="6">
    <source>
        <dbReference type="ARBA" id="ARBA00022741"/>
    </source>
</evidence>
<dbReference type="PANTHER" id="PTHR10344:SF4">
    <property type="entry name" value="UMP-CMP KINASE 2, MITOCHONDRIAL"/>
    <property type="match status" value="1"/>
</dbReference>
<evidence type="ECO:0000256" key="7">
    <source>
        <dbReference type="ARBA" id="ARBA00022777"/>
    </source>
</evidence>
<evidence type="ECO:0000256" key="1">
    <source>
        <dbReference type="ARBA" id="ARBA00009776"/>
    </source>
</evidence>
<dbReference type="EMBL" id="VLKU01000013">
    <property type="protein sequence ID" value="TWI29684.1"/>
    <property type="molecule type" value="Genomic_DNA"/>
</dbReference>
<dbReference type="RefSeq" id="WP_145399567.1">
    <property type="nucleotide sequence ID" value="NZ_VLKU01000013.1"/>
</dbReference>
<evidence type="ECO:0000256" key="3">
    <source>
        <dbReference type="ARBA" id="ARBA00017144"/>
    </source>
</evidence>
<keyword evidence="6 12" id="KW-0547">Nucleotide-binding</keyword>
<keyword evidence="4 12" id="KW-0808">Transferase</keyword>
<dbReference type="InterPro" id="IPR018094">
    <property type="entry name" value="Thymidylate_kinase"/>
</dbReference>
<dbReference type="GO" id="GO:0006227">
    <property type="term" value="P:dUDP biosynthetic process"/>
    <property type="evidence" value="ECO:0007669"/>
    <property type="project" value="TreeGrafter"/>
</dbReference>
<evidence type="ECO:0000259" key="13">
    <source>
        <dbReference type="Pfam" id="PF02223"/>
    </source>
</evidence>
<dbReference type="CDD" id="cd01672">
    <property type="entry name" value="TMPK"/>
    <property type="match status" value="1"/>
</dbReference>
<name>A0A562NC35_9RHOB</name>
<evidence type="ECO:0000256" key="9">
    <source>
        <dbReference type="ARBA" id="ARBA00029962"/>
    </source>
</evidence>
<reference evidence="14 15" key="1">
    <citation type="journal article" date="2015" name="Stand. Genomic Sci.">
        <title>Genomic Encyclopedia of Bacterial and Archaeal Type Strains, Phase III: the genomes of soil and plant-associated and newly described type strains.</title>
        <authorList>
            <person name="Whitman W.B."/>
            <person name="Woyke T."/>
            <person name="Klenk H.P."/>
            <person name="Zhou Y."/>
            <person name="Lilburn T.G."/>
            <person name="Beck B.J."/>
            <person name="De Vos P."/>
            <person name="Vandamme P."/>
            <person name="Eisen J.A."/>
            <person name="Garrity G."/>
            <person name="Hugenholtz P."/>
            <person name="Kyrpides N.C."/>
        </authorList>
    </citation>
    <scope>NUCLEOTIDE SEQUENCE [LARGE SCALE GENOMIC DNA]</scope>
    <source>
        <strain evidence="14 15">CGMCC 1.5364</strain>
    </source>
</reference>
<dbReference type="NCBIfam" id="TIGR00041">
    <property type="entry name" value="DTMP_kinase"/>
    <property type="match status" value="1"/>
</dbReference>
<dbReference type="Gene3D" id="3.40.50.300">
    <property type="entry name" value="P-loop containing nucleotide triphosphate hydrolases"/>
    <property type="match status" value="1"/>
</dbReference>
<dbReference type="EC" id="2.7.4.9" evidence="2 12"/>
<dbReference type="AlphaFoldDB" id="A0A562NC35"/>
<proteinExistence type="inferred from homology"/>
<dbReference type="Pfam" id="PF02223">
    <property type="entry name" value="Thymidylate_kin"/>
    <property type="match status" value="1"/>
</dbReference>
<evidence type="ECO:0000256" key="4">
    <source>
        <dbReference type="ARBA" id="ARBA00022679"/>
    </source>
</evidence>
<evidence type="ECO:0000256" key="10">
    <source>
        <dbReference type="ARBA" id="ARBA00048743"/>
    </source>
</evidence>
<sequence length="199" mass="21912">MFISFEGIDGSGKSTQARRLAETLRQSGRQVVLTREPGGSPGAEEIRRLLVEGGNERWSPETELLLFTAARRDHVERVIEPAMARGDWVITDRFADSSRVYQGAARASLRDLVEALHDLTIRLEPDLTFVIDLDPAISLGRGRARGGIEDRFEGMGLTFQQRLRDGFLALASEAPERIRVIDGSGSEDEVAARVLAALP</sequence>
<comment type="caution">
    <text evidence="14">The sequence shown here is derived from an EMBL/GenBank/DDBJ whole genome shotgun (WGS) entry which is preliminary data.</text>
</comment>
<evidence type="ECO:0000256" key="11">
    <source>
        <dbReference type="ARBA" id="ARBA00057735"/>
    </source>
</evidence>
<keyword evidence="7 12" id="KW-0418">Kinase</keyword>
<keyword evidence="15" id="KW-1185">Reference proteome</keyword>
<dbReference type="GO" id="GO:0004798">
    <property type="term" value="F:dTMP kinase activity"/>
    <property type="evidence" value="ECO:0007669"/>
    <property type="project" value="UniProtKB-UniRule"/>
</dbReference>
<dbReference type="InterPro" id="IPR039430">
    <property type="entry name" value="Thymidylate_kin-like_dom"/>
</dbReference>
<evidence type="ECO:0000256" key="2">
    <source>
        <dbReference type="ARBA" id="ARBA00012980"/>
    </source>
</evidence>
<gene>
    <name evidence="12" type="primary">tmk</name>
    <name evidence="14" type="ORF">IQ24_03500</name>
</gene>
<accession>A0A562NC35</accession>
<evidence type="ECO:0000256" key="5">
    <source>
        <dbReference type="ARBA" id="ARBA00022727"/>
    </source>
</evidence>
<evidence type="ECO:0000256" key="12">
    <source>
        <dbReference type="HAMAP-Rule" id="MF_00165"/>
    </source>
</evidence>
<dbReference type="GO" id="GO:0006235">
    <property type="term" value="P:dTTP biosynthetic process"/>
    <property type="evidence" value="ECO:0007669"/>
    <property type="project" value="UniProtKB-UniRule"/>
</dbReference>
<dbReference type="OrthoDB" id="9774907at2"/>
<organism evidence="14 15">
    <name type="scientific">Paracoccus sulfuroxidans</name>
    <dbReference type="NCBI Taxonomy" id="384678"/>
    <lineage>
        <taxon>Bacteria</taxon>
        <taxon>Pseudomonadati</taxon>
        <taxon>Pseudomonadota</taxon>
        <taxon>Alphaproteobacteria</taxon>
        <taxon>Rhodobacterales</taxon>
        <taxon>Paracoccaceae</taxon>
        <taxon>Paracoccus</taxon>
    </lineage>
</organism>
<dbReference type="InterPro" id="IPR027417">
    <property type="entry name" value="P-loop_NTPase"/>
</dbReference>
<dbReference type="Proteomes" id="UP000316225">
    <property type="component" value="Unassembled WGS sequence"/>
</dbReference>
<feature type="domain" description="Thymidylate kinase-like" evidence="13">
    <location>
        <begin position="5"/>
        <end position="192"/>
    </location>
</feature>
<comment type="function">
    <text evidence="11 12">Phosphorylation of dTMP to form dTDP in both de novo and salvage pathways of dTTP synthesis.</text>
</comment>
<dbReference type="GO" id="GO:0005524">
    <property type="term" value="F:ATP binding"/>
    <property type="evidence" value="ECO:0007669"/>
    <property type="project" value="UniProtKB-UniRule"/>
</dbReference>
<dbReference type="GO" id="GO:0006233">
    <property type="term" value="P:dTDP biosynthetic process"/>
    <property type="evidence" value="ECO:0007669"/>
    <property type="project" value="InterPro"/>
</dbReference>
<dbReference type="GO" id="GO:0005829">
    <property type="term" value="C:cytosol"/>
    <property type="evidence" value="ECO:0007669"/>
    <property type="project" value="TreeGrafter"/>
</dbReference>
<dbReference type="PROSITE" id="PS01331">
    <property type="entry name" value="THYMIDYLATE_KINASE"/>
    <property type="match status" value="1"/>
</dbReference>
<evidence type="ECO:0000313" key="15">
    <source>
        <dbReference type="Proteomes" id="UP000316225"/>
    </source>
</evidence>
<dbReference type="HAMAP" id="MF_00165">
    <property type="entry name" value="Thymidylate_kinase"/>
    <property type="match status" value="1"/>
</dbReference>
<keyword evidence="5 12" id="KW-0545">Nucleotide biosynthesis</keyword>
<evidence type="ECO:0000256" key="8">
    <source>
        <dbReference type="ARBA" id="ARBA00022840"/>
    </source>
</evidence>
<dbReference type="InterPro" id="IPR018095">
    <property type="entry name" value="Thymidylate_kin_CS"/>
</dbReference>
<keyword evidence="8 12" id="KW-0067">ATP-binding</keyword>
<dbReference type="PANTHER" id="PTHR10344">
    <property type="entry name" value="THYMIDYLATE KINASE"/>
    <property type="match status" value="1"/>
</dbReference>
<comment type="similarity">
    <text evidence="1 12">Belongs to the thymidylate kinase family.</text>
</comment>
<dbReference type="SUPFAM" id="SSF52540">
    <property type="entry name" value="P-loop containing nucleoside triphosphate hydrolases"/>
    <property type="match status" value="1"/>
</dbReference>
<comment type="catalytic activity">
    <reaction evidence="10 12">
        <text>dTMP + ATP = dTDP + ADP</text>
        <dbReference type="Rhea" id="RHEA:13517"/>
        <dbReference type="ChEBI" id="CHEBI:30616"/>
        <dbReference type="ChEBI" id="CHEBI:58369"/>
        <dbReference type="ChEBI" id="CHEBI:63528"/>
        <dbReference type="ChEBI" id="CHEBI:456216"/>
        <dbReference type="EC" id="2.7.4.9"/>
    </reaction>
</comment>
<protein>
    <recommendedName>
        <fullName evidence="3 12">Thymidylate kinase</fullName>
        <ecNumber evidence="2 12">2.7.4.9</ecNumber>
    </recommendedName>
    <alternativeName>
        <fullName evidence="9 12">dTMP kinase</fullName>
    </alternativeName>
</protein>
<dbReference type="FunFam" id="3.40.50.300:FF:000225">
    <property type="entry name" value="Thymidylate kinase"/>
    <property type="match status" value="1"/>
</dbReference>